<keyword evidence="3" id="KW-0805">Transcription regulation</keyword>
<evidence type="ECO:0000256" key="2">
    <source>
        <dbReference type="ARBA" id="ARBA00022490"/>
    </source>
</evidence>
<name>A0ABS9TM53_9PSEU</name>
<keyword evidence="8" id="KW-1185">Reference proteome</keyword>
<dbReference type="Pfam" id="PF22381">
    <property type="entry name" value="Staph_reg_Sar_Rot"/>
    <property type="match status" value="1"/>
</dbReference>
<dbReference type="Gene3D" id="1.10.10.10">
    <property type="entry name" value="Winged helix-like DNA-binding domain superfamily/Winged helix DNA-binding domain"/>
    <property type="match status" value="1"/>
</dbReference>
<keyword evidence="2" id="KW-0963">Cytoplasm</keyword>
<evidence type="ECO:0000256" key="3">
    <source>
        <dbReference type="ARBA" id="ARBA00023015"/>
    </source>
</evidence>
<dbReference type="InterPro" id="IPR036388">
    <property type="entry name" value="WH-like_DNA-bd_sf"/>
</dbReference>
<dbReference type="PRINTS" id="PR00598">
    <property type="entry name" value="HTHMARR"/>
</dbReference>
<dbReference type="InterPro" id="IPR055166">
    <property type="entry name" value="Transc_reg_Sar_Rot_HTH"/>
</dbReference>
<accession>A0ABS9TM53</accession>
<evidence type="ECO:0000313" key="7">
    <source>
        <dbReference type="EMBL" id="MCH6169615.1"/>
    </source>
</evidence>
<dbReference type="PROSITE" id="PS50995">
    <property type="entry name" value="HTH_MARR_2"/>
    <property type="match status" value="1"/>
</dbReference>
<dbReference type="InterPro" id="IPR039422">
    <property type="entry name" value="MarR/SlyA-like"/>
</dbReference>
<dbReference type="Proteomes" id="UP001299970">
    <property type="component" value="Unassembled WGS sequence"/>
</dbReference>
<dbReference type="EMBL" id="JAKXMK010000027">
    <property type="protein sequence ID" value="MCH6169615.1"/>
    <property type="molecule type" value="Genomic_DNA"/>
</dbReference>
<dbReference type="SUPFAM" id="SSF46785">
    <property type="entry name" value="Winged helix' DNA-binding domain"/>
    <property type="match status" value="1"/>
</dbReference>
<evidence type="ECO:0000256" key="4">
    <source>
        <dbReference type="ARBA" id="ARBA00023125"/>
    </source>
</evidence>
<evidence type="ECO:0000256" key="1">
    <source>
        <dbReference type="ARBA" id="ARBA00004496"/>
    </source>
</evidence>
<dbReference type="InterPro" id="IPR036390">
    <property type="entry name" value="WH_DNA-bd_sf"/>
</dbReference>
<dbReference type="RefSeq" id="WP_241040255.1">
    <property type="nucleotide sequence ID" value="NZ_BAAAJF010000015.1"/>
</dbReference>
<evidence type="ECO:0000313" key="8">
    <source>
        <dbReference type="Proteomes" id="UP001299970"/>
    </source>
</evidence>
<dbReference type="InterPro" id="IPR000835">
    <property type="entry name" value="HTH_MarR-typ"/>
</dbReference>
<organism evidence="7 8">
    <name type="scientific">Pseudonocardia alaniniphila</name>
    <dbReference type="NCBI Taxonomy" id="75291"/>
    <lineage>
        <taxon>Bacteria</taxon>
        <taxon>Bacillati</taxon>
        <taxon>Actinomycetota</taxon>
        <taxon>Actinomycetes</taxon>
        <taxon>Pseudonocardiales</taxon>
        <taxon>Pseudonocardiaceae</taxon>
        <taxon>Pseudonocardia</taxon>
    </lineage>
</organism>
<comment type="subcellular location">
    <subcellularLocation>
        <location evidence="1">Cytoplasm</location>
    </subcellularLocation>
</comment>
<proteinExistence type="predicted"/>
<sequence length="150" mass="16407">MAQQAQIRSSPIDEQLCFAIYAASRAMTGYYRPLLDAIGLTYPQYLVMLVLWERGDATVTGIGQALQLETGTLSPLLRRLETLGLVRRNRQVDDHRSVLVTLTPAGSALERDVISTQKRVGEATGLSRAESVELREALHGLTGRLRSAAG</sequence>
<evidence type="ECO:0000256" key="5">
    <source>
        <dbReference type="ARBA" id="ARBA00023163"/>
    </source>
</evidence>
<evidence type="ECO:0000259" key="6">
    <source>
        <dbReference type="PROSITE" id="PS50995"/>
    </source>
</evidence>
<dbReference type="PANTHER" id="PTHR33164">
    <property type="entry name" value="TRANSCRIPTIONAL REGULATOR, MARR FAMILY"/>
    <property type="match status" value="1"/>
</dbReference>
<dbReference type="PANTHER" id="PTHR33164:SF5">
    <property type="entry name" value="ORGANIC HYDROPEROXIDE RESISTANCE TRANSCRIPTIONAL REGULATOR"/>
    <property type="match status" value="1"/>
</dbReference>
<reference evidence="7 8" key="1">
    <citation type="submission" date="2022-03" db="EMBL/GenBank/DDBJ databases">
        <title>Pseudonocardia alaer sp. nov., a novel actinomycete isolated from reed forest soil.</title>
        <authorList>
            <person name="Wang L."/>
        </authorList>
    </citation>
    <scope>NUCLEOTIDE SEQUENCE [LARGE SCALE GENOMIC DNA]</scope>
    <source>
        <strain evidence="7 8">Y-16303</strain>
    </source>
</reference>
<comment type="caution">
    <text evidence="7">The sequence shown here is derived from an EMBL/GenBank/DDBJ whole genome shotgun (WGS) entry which is preliminary data.</text>
</comment>
<keyword evidence="5" id="KW-0804">Transcription</keyword>
<dbReference type="SMART" id="SM00347">
    <property type="entry name" value="HTH_MARR"/>
    <property type="match status" value="1"/>
</dbReference>
<feature type="domain" description="HTH marR-type" evidence="6">
    <location>
        <begin position="13"/>
        <end position="143"/>
    </location>
</feature>
<keyword evidence="4" id="KW-0238">DNA-binding</keyword>
<protein>
    <submittedName>
        <fullName evidence="7">MarR family transcriptional regulator</fullName>
    </submittedName>
</protein>
<gene>
    <name evidence="7" type="ORF">MMF94_28270</name>
</gene>